<dbReference type="Proteomes" id="UP001431783">
    <property type="component" value="Unassembled WGS sequence"/>
</dbReference>
<keyword evidence="9" id="KW-0393">Immunoglobulin domain</keyword>
<dbReference type="Pfam" id="PF25059">
    <property type="entry name" value="FN3_DSCAM-DSCAML_C"/>
    <property type="match status" value="1"/>
</dbReference>
<evidence type="ECO:0000256" key="2">
    <source>
        <dbReference type="ARBA" id="ARBA00022692"/>
    </source>
</evidence>
<dbReference type="EMBL" id="JARQZJ010000092">
    <property type="protein sequence ID" value="KAK9884168.1"/>
    <property type="molecule type" value="Genomic_DNA"/>
</dbReference>
<dbReference type="GO" id="GO:0007155">
    <property type="term" value="P:cell adhesion"/>
    <property type="evidence" value="ECO:0007669"/>
    <property type="project" value="UniProtKB-KW"/>
</dbReference>
<organism evidence="14 15">
    <name type="scientific">Henosepilachna vigintioctopunctata</name>
    <dbReference type="NCBI Taxonomy" id="420089"/>
    <lineage>
        <taxon>Eukaryota</taxon>
        <taxon>Metazoa</taxon>
        <taxon>Ecdysozoa</taxon>
        <taxon>Arthropoda</taxon>
        <taxon>Hexapoda</taxon>
        <taxon>Insecta</taxon>
        <taxon>Pterygota</taxon>
        <taxon>Neoptera</taxon>
        <taxon>Endopterygota</taxon>
        <taxon>Coleoptera</taxon>
        <taxon>Polyphaga</taxon>
        <taxon>Cucujiformia</taxon>
        <taxon>Coccinelloidea</taxon>
        <taxon>Coccinellidae</taxon>
        <taxon>Epilachninae</taxon>
        <taxon>Epilachnini</taxon>
        <taxon>Henosepilachna</taxon>
    </lineage>
</organism>
<dbReference type="SMART" id="SM00408">
    <property type="entry name" value="IGc2"/>
    <property type="match status" value="5"/>
</dbReference>
<keyword evidence="6 11" id="KW-1133">Transmembrane helix</keyword>
<feature type="region of interest" description="Disordered" evidence="10">
    <location>
        <begin position="1287"/>
        <end position="1396"/>
    </location>
</feature>
<dbReference type="Gene3D" id="2.60.40.10">
    <property type="entry name" value="Immunoglobulins"/>
    <property type="match status" value="11"/>
</dbReference>
<feature type="domain" description="Fibronectin type-III" evidence="13">
    <location>
        <begin position="470"/>
        <end position="572"/>
    </location>
</feature>
<evidence type="ECO:0008006" key="16">
    <source>
        <dbReference type="Google" id="ProtNLM"/>
    </source>
</evidence>
<dbReference type="InterPro" id="IPR007110">
    <property type="entry name" value="Ig-like_dom"/>
</dbReference>
<dbReference type="InterPro" id="IPR013783">
    <property type="entry name" value="Ig-like_fold"/>
</dbReference>
<evidence type="ECO:0000256" key="10">
    <source>
        <dbReference type="SAM" id="MobiDB-lite"/>
    </source>
</evidence>
<comment type="subcellular location">
    <subcellularLocation>
        <location evidence="1">Membrane</location>
        <topology evidence="1">Single-pass membrane protein</topology>
    </subcellularLocation>
</comment>
<dbReference type="FunFam" id="2.60.40.10:FF:000104">
    <property type="entry name" value="Down syndrome cell adhesion molecule b"/>
    <property type="match status" value="1"/>
</dbReference>
<evidence type="ECO:0000256" key="5">
    <source>
        <dbReference type="ARBA" id="ARBA00022889"/>
    </source>
</evidence>
<dbReference type="InterPro" id="IPR056754">
    <property type="entry name" value="DSCAM/DSCAML_C"/>
</dbReference>
<feature type="compositionally biased region" description="Basic and acidic residues" evidence="10">
    <location>
        <begin position="1208"/>
        <end position="1221"/>
    </location>
</feature>
<dbReference type="InterPro" id="IPR036116">
    <property type="entry name" value="FN3_sf"/>
</dbReference>
<feature type="domain" description="Ig-like" evidence="12">
    <location>
        <begin position="170"/>
        <end position="257"/>
    </location>
</feature>
<dbReference type="FunFam" id="2.60.40.10:FF:000028">
    <property type="entry name" value="Neuronal cell adhesion molecule"/>
    <property type="match status" value="1"/>
</dbReference>
<evidence type="ECO:0000256" key="1">
    <source>
        <dbReference type="ARBA" id="ARBA00004167"/>
    </source>
</evidence>
<evidence type="ECO:0000256" key="3">
    <source>
        <dbReference type="ARBA" id="ARBA00022729"/>
    </source>
</evidence>
<feature type="domain" description="Fibronectin type-III" evidence="13">
    <location>
        <begin position="864"/>
        <end position="957"/>
    </location>
</feature>
<feature type="domain" description="Fibronectin type-III" evidence="13">
    <location>
        <begin position="677"/>
        <end position="773"/>
    </location>
</feature>
<feature type="domain" description="Ig-like" evidence="12">
    <location>
        <begin position="1"/>
        <end position="67"/>
    </location>
</feature>
<accession>A0AAW1UN00</accession>
<dbReference type="InterPro" id="IPR036179">
    <property type="entry name" value="Ig-like_dom_sf"/>
</dbReference>
<reference evidence="14 15" key="1">
    <citation type="submission" date="2023-03" db="EMBL/GenBank/DDBJ databases">
        <title>Genome insight into feeding habits of ladybird beetles.</title>
        <authorList>
            <person name="Li H.-S."/>
            <person name="Huang Y.-H."/>
            <person name="Pang H."/>
        </authorList>
    </citation>
    <scope>NUCLEOTIDE SEQUENCE [LARGE SCALE GENOMIC DNA]</scope>
    <source>
        <strain evidence="14">SYSU_2023b</strain>
        <tissue evidence="14">Whole body</tissue>
    </source>
</reference>
<keyword evidence="8" id="KW-1015">Disulfide bond</keyword>
<dbReference type="GO" id="GO:0048812">
    <property type="term" value="P:neuron projection morphogenesis"/>
    <property type="evidence" value="ECO:0007669"/>
    <property type="project" value="UniProtKB-ARBA"/>
</dbReference>
<dbReference type="PRINTS" id="PR00014">
    <property type="entry name" value="FNTYPEIII"/>
</dbReference>
<keyword evidence="5" id="KW-0130">Cell adhesion</keyword>
<feature type="domain" description="Fibronectin type-III" evidence="13">
    <location>
        <begin position="370"/>
        <end position="465"/>
    </location>
</feature>
<evidence type="ECO:0000256" key="6">
    <source>
        <dbReference type="ARBA" id="ARBA00022989"/>
    </source>
</evidence>
<feature type="domain" description="Ig-like" evidence="12">
    <location>
        <begin position="774"/>
        <end position="860"/>
    </location>
</feature>
<dbReference type="Pfam" id="PF00041">
    <property type="entry name" value="fn3"/>
    <property type="match status" value="5"/>
</dbReference>
<feature type="compositionally biased region" description="Polar residues" evidence="10">
    <location>
        <begin position="1331"/>
        <end position="1350"/>
    </location>
</feature>
<evidence type="ECO:0000256" key="9">
    <source>
        <dbReference type="ARBA" id="ARBA00023319"/>
    </source>
</evidence>
<dbReference type="InterPro" id="IPR003599">
    <property type="entry name" value="Ig_sub"/>
</dbReference>
<dbReference type="FunFam" id="2.60.40.10:FF:000678">
    <property type="entry name" value="Down syndrome cell adhesion molecule-like protein Dscam2"/>
    <property type="match status" value="1"/>
</dbReference>
<dbReference type="SMART" id="SM00409">
    <property type="entry name" value="IG"/>
    <property type="match status" value="4"/>
</dbReference>
<proteinExistence type="predicted"/>
<dbReference type="SUPFAM" id="SSF48726">
    <property type="entry name" value="Immunoglobulin"/>
    <property type="match status" value="5"/>
</dbReference>
<dbReference type="GO" id="GO:0016020">
    <property type="term" value="C:membrane"/>
    <property type="evidence" value="ECO:0007669"/>
    <property type="project" value="UniProtKB-SubCell"/>
</dbReference>
<dbReference type="CDD" id="cd00063">
    <property type="entry name" value="FN3"/>
    <property type="match status" value="6"/>
</dbReference>
<dbReference type="InterPro" id="IPR013098">
    <property type="entry name" value="Ig_I-set"/>
</dbReference>
<keyword evidence="15" id="KW-1185">Reference proteome</keyword>
<evidence type="ECO:0000256" key="11">
    <source>
        <dbReference type="SAM" id="Phobius"/>
    </source>
</evidence>
<keyword evidence="7 11" id="KW-0472">Membrane</keyword>
<keyword evidence="2 11" id="KW-0812">Transmembrane</keyword>
<dbReference type="PANTHER" id="PTHR13817">
    <property type="entry name" value="TITIN"/>
    <property type="match status" value="1"/>
</dbReference>
<dbReference type="FunFam" id="2.60.40.10:FF:000719">
    <property type="entry name" value="nephrin isoform X1"/>
    <property type="match status" value="1"/>
</dbReference>
<feature type="domain" description="Ig-like" evidence="12">
    <location>
        <begin position="72"/>
        <end position="167"/>
    </location>
</feature>
<feature type="compositionally biased region" description="Basic residues" evidence="10">
    <location>
        <begin position="1312"/>
        <end position="1330"/>
    </location>
</feature>
<evidence type="ECO:0000313" key="14">
    <source>
        <dbReference type="EMBL" id="KAK9884168.1"/>
    </source>
</evidence>
<dbReference type="PROSITE" id="PS50853">
    <property type="entry name" value="FN3"/>
    <property type="match status" value="6"/>
</dbReference>
<gene>
    <name evidence="14" type="ORF">WA026_005124</name>
</gene>
<protein>
    <recommendedName>
        <fullName evidence="16">Down syndrome cell adhesion molecule-like protein Dscam2</fullName>
    </recommendedName>
</protein>
<feature type="domain" description="Fibronectin type-III" evidence="13">
    <location>
        <begin position="577"/>
        <end position="673"/>
    </location>
</feature>
<dbReference type="InterPro" id="IPR003598">
    <property type="entry name" value="Ig_sub2"/>
</dbReference>
<feature type="domain" description="Fibronectin type-III" evidence="13">
    <location>
        <begin position="961"/>
        <end position="1055"/>
    </location>
</feature>
<feature type="domain" description="Ig-like" evidence="12">
    <location>
        <begin position="267"/>
        <end position="365"/>
    </location>
</feature>
<dbReference type="PROSITE" id="PS50835">
    <property type="entry name" value="IG_LIKE"/>
    <property type="match status" value="5"/>
</dbReference>
<dbReference type="SMART" id="SM00060">
    <property type="entry name" value="FN3"/>
    <property type="match status" value="6"/>
</dbReference>
<dbReference type="InterPro" id="IPR003961">
    <property type="entry name" value="FN3_dom"/>
</dbReference>
<feature type="transmembrane region" description="Helical" evidence="11">
    <location>
        <begin position="1078"/>
        <end position="1099"/>
    </location>
</feature>
<evidence type="ECO:0000259" key="12">
    <source>
        <dbReference type="PROSITE" id="PS50835"/>
    </source>
</evidence>
<evidence type="ECO:0000256" key="4">
    <source>
        <dbReference type="ARBA" id="ARBA00022737"/>
    </source>
</evidence>
<dbReference type="CDD" id="cd20954">
    <property type="entry name" value="IgI_7_Dscam"/>
    <property type="match status" value="1"/>
</dbReference>
<keyword evidence="3" id="KW-0732">Signal</keyword>
<dbReference type="FunFam" id="2.60.40.10:FF:001141">
    <property type="entry name" value="Down syndrome cell adhesion molecule 4, isoform D"/>
    <property type="match status" value="1"/>
</dbReference>
<comment type="caution">
    <text evidence="14">The sequence shown here is derived from an EMBL/GenBank/DDBJ whole genome shotgun (WGS) entry which is preliminary data.</text>
</comment>
<feature type="compositionally biased region" description="Low complexity" evidence="10">
    <location>
        <begin position="1293"/>
        <end position="1308"/>
    </location>
</feature>
<evidence type="ECO:0000256" key="7">
    <source>
        <dbReference type="ARBA" id="ARBA00023136"/>
    </source>
</evidence>
<name>A0AAW1UN00_9CUCU</name>
<dbReference type="Pfam" id="PF07679">
    <property type="entry name" value="I-set"/>
    <property type="match status" value="2"/>
</dbReference>
<keyword evidence="4" id="KW-0677">Repeat</keyword>
<dbReference type="InterPro" id="IPR050964">
    <property type="entry name" value="Striated_Muscle_Regulatory"/>
</dbReference>
<sequence>MSVAGYPIETITWERDGQILPTNRRQRVYANGTLVVDQTQVKEDAGTYTCQAQNRQRNSARRNVEVQVIVPPKIMPIQSMTGLLRQGMRAAINCQVMEGDLPLTFTWERNGKVASNNAALGPVIRRIDEFSSQLIIDQVTSAHTGNYTCIASNIAGREKYVVPLTVNVPPRWTVEPIDTNVAASQDAVLHCQAEGYPKPVITWKKAVEEQPGEYKDFLFQPNVQQYQNGSLSFMHISKENEGQYLCEAKNNIGAGVSKVIVLKVNAPAHFPHKSKQVQVVRGEQAHLQCSALGDTPMEITWKMGGQQMNKDVGDPRYTIREQSLAEGMVSELGIERTIRQDTGIFTCSAANAYGNDDMNIQLIVQEIPEAPRNVRVADQLSRSIGISWTQPYAGNSPITNYIIQYKPGTESWPNQPTKVAVLGSQTTTTIPNLRPATPYHFRILAENRLGLSEPSQTVQVSTLEEEPTGIPIDIRAEAKTSTELVVTWEPPPRETWNGNLLGYHVGYVESSGDSNSVHSYTFRSVEVRPHYGGEATLQGLSKFTTYNIVVQAYNSRGSGPTSEPVTARTLEDAPNLPPENVQCSILSAQSLHISWEPPLQEGRNGIIQGYKITYHSVGEWYDNDDQQTKNTVQLRSTLLGLRKFTNYSITVLAYTSRGDGVRSESVYCQTEEDVPSAPADIKAVFSSQNKILVSWLPPTYSNGPLVGYTFYMNIVEGGREENTHKRVLNPSTQMHEVTRMQDSATLKFWITASTRIGEGESTRVVTVIPSKNIPARIASFGGQVVSAWKQDVNLHCKRVGIPLPTANWRHGELPLEIGGRRFILPNATLVIKDVQSVDQANYSCTVENQHGRDEIVYSLKVLVPPNAPVLSVVESFTDTLHLKWIDQGNGGSPILGYVINYKRDPGDWEELHIAAHTDSHMLRDLSCGTKYLMYITAFNRIGTGLPCDIVAASTKGTVPIKPKQSQMLTLNSTVVTIWLDSWGDGGCGILYFSVEYKAGQHSSWSMTANHVKPTQRIFSIADLWPATEYFLRITAYNNAGYTQSIHNFTTLTLSGVIPDIAPPVHRSEDQPLYARVRVWLPISISLLIVILLLAAAAYLKRKLQQDSESQNHSLGESPSMAQIQNKQNRDQQYLAVRVGRAPHPIEDTDTYKAESADYIEDICPYATFQLTKPVYSESSYSGNVYSGPYHSVRGSFVYHDVKPPPIDKFKLGHSKEPEYTKVRRKGGRLRDPHSESQESDNLGSTDSEVKKILTLHLPISEYDTLGSDSEGDGRATSQEMMSLNHRMRGGAEGTSSSSETSPHSGSIGRKPYLSKKGKTKVPALGKRHVRSSSGYSSHNDETTFSISHAPSFNDRIHPPSRFSDLSTRELNESEYEKGHRSRGMSKLNRETFQINV</sequence>
<feature type="compositionally biased region" description="Basic and acidic residues" evidence="10">
    <location>
        <begin position="1366"/>
        <end position="1378"/>
    </location>
</feature>
<evidence type="ECO:0000313" key="15">
    <source>
        <dbReference type="Proteomes" id="UP001431783"/>
    </source>
</evidence>
<dbReference type="PANTHER" id="PTHR13817:SF102">
    <property type="entry name" value="DOWN SYNDROME CELL ADHESION MOLECULE-LIKE PROTEIN DSCAM2"/>
    <property type="match status" value="1"/>
</dbReference>
<feature type="region of interest" description="Disordered" evidence="10">
    <location>
        <begin position="1208"/>
        <end position="1247"/>
    </location>
</feature>
<dbReference type="SUPFAM" id="SSF49265">
    <property type="entry name" value="Fibronectin type III"/>
    <property type="match status" value="3"/>
</dbReference>
<dbReference type="FunFam" id="2.60.40.10:FF:000093">
    <property type="entry name" value="Down syndrome cell adhesion molecule, isoform B"/>
    <property type="match status" value="1"/>
</dbReference>
<dbReference type="FunFam" id="2.60.40.10:FF:000017">
    <property type="entry name" value="Down syndrome cell adhesion molecule b"/>
    <property type="match status" value="1"/>
</dbReference>
<evidence type="ECO:0000259" key="13">
    <source>
        <dbReference type="PROSITE" id="PS50853"/>
    </source>
</evidence>
<dbReference type="Pfam" id="PF13927">
    <property type="entry name" value="Ig_3"/>
    <property type="match status" value="3"/>
</dbReference>
<evidence type="ECO:0000256" key="8">
    <source>
        <dbReference type="ARBA" id="ARBA00023157"/>
    </source>
</evidence>